<accession>A0A1J4TBX8</accession>
<reference evidence="1 2" key="1">
    <citation type="journal article" date="2016" name="Environ. Microbiol.">
        <title>Genomic resolution of a cold subsurface aquifer community provides metabolic insights for novel microbes adapted to high CO concentrations.</title>
        <authorList>
            <person name="Probst A.J."/>
            <person name="Castelle C.J."/>
            <person name="Singh A."/>
            <person name="Brown C.T."/>
            <person name="Anantharaman K."/>
            <person name="Sharon I."/>
            <person name="Hug L.A."/>
            <person name="Burstein D."/>
            <person name="Emerson J.B."/>
            <person name="Thomas B.C."/>
            <person name="Banfield J.F."/>
        </authorList>
    </citation>
    <scope>NUCLEOTIDE SEQUENCE [LARGE SCALE GENOMIC DNA]</scope>
    <source>
        <strain evidence="1">CG1_02_41_21</strain>
    </source>
</reference>
<sequence>MSRSFKKGKFLEGKSNEKLIPKGIVIIAGRGEIFIKKEFVAGFGYENGANRKTPLDPKIFHQTINSDLPRKQKGQGQKKIIFLLGPDPRRMGQTIASAFANFMIKNNLRKGGGYEVRKVVKEKSVKKPQLETC</sequence>
<proteinExistence type="predicted"/>
<evidence type="ECO:0000313" key="1">
    <source>
        <dbReference type="EMBL" id="OIO07982.1"/>
    </source>
</evidence>
<name>A0A1J4TBX8_9BACT</name>
<dbReference type="EMBL" id="MNUV01000020">
    <property type="protein sequence ID" value="OIO07982.1"/>
    <property type="molecule type" value="Genomic_DNA"/>
</dbReference>
<evidence type="ECO:0000313" key="2">
    <source>
        <dbReference type="Proteomes" id="UP000182860"/>
    </source>
</evidence>
<comment type="caution">
    <text evidence="1">The sequence shown here is derived from an EMBL/GenBank/DDBJ whole genome shotgun (WGS) entry which is preliminary data.</text>
</comment>
<organism evidence="1 2">
    <name type="scientific">Candidatus Falkowbacteria bacterium CG1_02_41_21</name>
    <dbReference type="NCBI Taxonomy" id="1805147"/>
    <lineage>
        <taxon>Bacteria</taxon>
        <taxon>Candidatus Falkowiibacteriota</taxon>
    </lineage>
</organism>
<protein>
    <submittedName>
        <fullName evidence="1">Uncharacterized protein</fullName>
    </submittedName>
</protein>
<gene>
    <name evidence="1" type="ORF">AUJ35_01180</name>
</gene>
<dbReference type="Proteomes" id="UP000182860">
    <property type="component" value="Unassembled WGS sequence"/>
</dbReference>
<dbReference type="AlphaFoldDB" id="A0A1J4TBX8"/>